<evidence type="ECO:0000313" key="2">
    <source>
        <dbReference type="EMBL" id="AGA78873.1"/>
    </source>
</evidence>
<keyword evidence="1" id="KW-0472">Membrane</keyword>
<feature type="transmembrane region" description="Helical" evidence="1">
    <location>
        <begin position="12"/>
        <end position="39"/>
    </location>
</feature>
<feature type="transmembrane region" description="Helical" evidence="1">
    <location>
        <begin position="89"/>
        <end position="106"/>
    </location>
</feature>
<reference evidence="3" key="1">
    <citation type="submission" date="2012-02" db="EMBL/GenBank/DDBJ databases">
        <title>The complete genome of Echinicola vietnamensis DSM 17526.</title>
        <authorList>
            <person name="Lucas S."/>
            <person name="Copeland A."/>
            <person name="Lapidus A."/>
            <person name="Glavina del Rio T."/>
            <person name="Dalin E."/>
            <person name="Tice H."/>
            <person name="Bruce D."/>
            <person name="Goodwin L."/>
            <person name="Pitluck S."/>
            <person name="Peters L."/>
            <person name="Ovchinnikova G."/>
            <person name="Teshima H."/>
            <person name="Kyrpides N."/>
            <person name="Mavromatis K."/>
            <person name="Ivanova N."/>
            <person name="Brettin T."/>
            <person name="Detter J.C."/>
            <person name="Han C."/>
            <person name="Larimer F."/>
            <person name="Land M."/>
            <person name="Hauser L."/>
            <person name="Markowitz V."/>
            <person name="Cheng J.-F."/>
            <person name="Hugenholtz P."/>
            <person name="Woyke T."/>
            <person name="Wu D."/>
            <person name="Brambilla E."/>
            <person name="Klenk H.-P."/>
            <person name="Eisen J.A."/>
        </authorList>
    </citation>
    <scope>NUCLEOTIDE SEQUENCE [LARGE SCALE GENOMIC DNA]</scope>
    <source>
        <strain evidence="3">DSM 17526 / LMG 23754 / KMM 6221</strain>
    </source>
</reference>
<gene>
    <name evidence="2" type="ordered locus">Echvi_2631</name>
</gene>
<dbReference type="HOGENOM" id="CLU_153126_1_0_10"/>
<dbReference type="KEGG" id="evi:Echvi_2631"/>
<dbReference type="AlphaFoldDB" id="L0G0N9"/>
<dbReference type="OrthoDB" id="6025129at2"/>
<keyword evidence="1" id="KW-0812">Transmembrane</keyword>
<feature type="transmembrane region" description="Helical" evidence="1">
    <location>
        <begin position="112"/>
        <end position="130"/>
    </location>
</feature>
<protein>
    <submittedName>
        <fullName evidence="2">Uncharacterized protein</fullName>
    </submittedName>
</protein>
<name>L0G0N9_ECHVK</name>
<proteinExistence type="predicted"/>
<sequence>MKSDSTNTISVFAGLIIGWVIQMGLILITGMVVSLPSGMDLTSIAGFKSSLHGFTTGHLLIFLGAHATGTLAGAFTSALISLHQKQKSALTIGFCFLLGGLFQIFLLPFPAWYGILDMGLAYIPFAYFGYRLALKGTSNM</sequence>
<dbReference type="Proteomes" id="UP000010796">
    <property type="component" value="Chromosome"/>
</dbReference>
<evidence type="ECO:0000256" key="1">
    <source>
        <dbReference type="SAM" id="Phobius"/>
    </source>
</evidence>
<keyword evidence="1" id="KW-1133">Transmembrane helix</keyword>
<dbReference type="RefSeq" id="WP_015266426.1">
    <property type="nucleotide sequence ID" value="NC_019904.1"/>
</dbReference>
<evidence type="ECO:0000313" key="3">
    <source>
        <dbReference type="Proteomes" id="UP000010796"/>
    </source>
</evidence>
<dbReference type="EMBL" id="CP003346">
    <property type="protein sequence ID" value="AGA78873.1"/>
    <property type="molecule type" value="Genomic_DNA"/>
</dbReference>
<feature type="transmembrane region" description="Helical" evidence="1">
    <location>
        <begin position="59"/>
        <end position="82"/>
    </location>
</feature>
<organism evidence="2 3">
    <name type="scientific">Echinicola vietnamensis (strain DSM 17526 / LMG 23754 / KMM 6221)</name>
    <dbReference type="NCBI Taxonomy" id="926556"/>
    <lineage>
        <taxon>Bacteria</taxon>
        <taxon>Pseudomonadati</taxon>
        <taxon>Bacteroidota</taxon>
        <taxon>Cytophagia</taxon>
        <taxon>Cytophagales</taxon>
        <taxon>Cyclobacteriaceae</taxon>
        <taxon>Echinicola</taxon>
    </lineage>
</organism>
<keyword evidence="3" id="KW-1185">Reference proteome</keyword>
<accession>L0G0N9</accession>